<organism evidence="1 2">
    <name type="scientific">Plasmodium vivax North Korean</name>
    <dbReference type="NCBI Taxonomy" id="1035514"/>
    <lineage>
        <taxon>Eukaryota</taxon>
        <taxon>Sar</taxon>
        <taxon>Alveolata</taxon>
        <taxon>Apicomplexa</taxon>
        <taxon>Aconoidasida</taxon>
        <taxon>Haemosporida</taxon>
        <taxon>Plasmodiidae</taxon>
        <taxon>Plasmodium</taxon>
        <taxon>Plasmodium (Plasmodium)</taxon>
    </lineage>
</organism>
<sequence>MSAYSVFSLTDYYEEKHGGYCRLYSNRSDNDVCNLHKLCLRIYNILSMLTQMLNIHHLDNRIKLSEHLFYWIYDNIKNSKPCDKLEQLYDQLNKSKSYYFPKDKSNVKNFSITEDGFIEKKSLFLHGEILHWIVNAKEKIDDKQSTSYDKYLGKCFNLYKKIKCSDNPPIKVQYSDELTNFESNFNSAISSLKEKGIKLSKVGITWSDAQYANWNGIMFKIELNCKIENKVPLQKTQDQEFQEKKNKNH</sequence>
<proteinExistence type="predicted"/>
<evidence type="ECO:0008006" key="3">
    <source>
        <dbReference type="Google" id="ProtNLM"/>
    </source>
</evidence>
<dbReference type="EMBL" id="KQ235600">
    <property type="protein sequence ID" value="KMZ96470.1"/>
    <property type="molecule type" value="Genomic_DNA"/>
</dbReference>
<dbReference type="Proteomes" id="UP000053239">
    <property type="component" value="Unassembled WGS sequence"/>
</dbReference>
<dbReference type="AlphaFoldDB" id="A0A0J9TL64"/>
<name>A0A0J9TL64_PLAVI</name>
<protein>
    <recommendedName>
        <fullName evidence="3">PIR Superfamily Protein</fullName>
    </recommendedName>
</protein>
<accession>A0A0J9TL64</accession>
<gene>
    <name evidence="1" type="ORF">PVNG_06190</name>
</gene>
<evidence type="ECO:0000313" key="1">
    <source>
        <dbReference type="EMBL" id="KMZ96470.1"/>
    </source>
</evidence>
<reference evidence="1 2" key="1">
    <citation type="submission" date="2011-09" db="EMBL/GenBank/DDBJ databases">
        <title>The Genome Sequence of Plasmodium vivax North Korean.</title>
        <authorList>
            <consortium name="The Broad Institute Genome Sequencing Platform"/>
            <consortium name="The Broad Institute Genome Sequencing Center for Infectious Disease"/>
            <person name="Neafsey D."/>
            <person name="Carlton J."/>
            <person name="Barnwell J."/>
            <person name="Collins W."/>
            <person name="Escalante A."/>
            <person name="Mullikin J."/>
            <person name="Saul A."/>
            <person name="Guigo R."/>
            <person name="Camara F."/>
            <person name="Young S.K."/>
            <person name="Zeng Q."/>
            <person name="Gargeya S."/>
            <person name="Fitzgerald M."/>
            <person name="Haas B."/>
            <person name="Abouelleil A."/>
            <person name="Alvarado L."/>
            <person name="Arachchi H.M."/>
            <person name="Berlin A."/>
            <person name="Brown A."/>
            <person name="Chapman S.B."/>
            <person name="Chen Z."/>
            <person name="Dunbar C."/>
            <person name="Freedman E."/>
            <person name="Gearin G."/>
            <person name="Gellesch M."/>
            <person name="Goldberg J."/>
            <person name="Griggs A."/>
            <person name="Gujja S."/>
            <person name="Heiman D."/>
            <person name="Howarth C."/>
            <person name="Larson L."/>
            <person name="Lui A."/>
            <person name="MacDonald P.J.P."/>
            <person name="Montmayeur A."/>
            <person name="Murphy C."/>
            <person name="Neiman D."/>
            <person name="Pearson M."/>
            <person name="Priest M."/>
            <person name="Roberts A."/>
            <person name="Saif S."/>
            <person name="Shea T."/>
            <person name="Shenoy N."/>
            <person name="Sisk P."/>
            <person name="Stolte C."/>
            <person name="Sykes S."/>
            <person name="Wortman J."/>
            <person name="Nusbaum C."/>
            <person name="Birren B."/>
        </authorList>
    </citation>
    <scope>NUCLEOTIDE SEQUENCE [LARGE SCALE GENOMIC DNA]</scope>
    <source>
        <strain evidence="1 2">North Korean</strain>
    </source>
</reference>
<evidence type="ECO:0000313" key="2">
    <source>
        <dbReference type="Proteomes" id="UP000053239"/>
    </source>
</evidence>
<dbReference type="OrthoDB" id="386822at2759"/>